<keyword evidence="2" id="KW-1185">Reference proteome</keyword>
<evidence type="ECO:0000313" key="2">
    <source>
        <dbReference type="Proteomes" id="UP001432322"/>
    </source>
</evidence>
<organism evidence="1 2">
    <name type="scientific">Pristionchus fissidentatus</name>
    <dbReference type="NCBI Taxonomy" id="1538716"/>
    <lineage>
        <taxon>Eukaryota</taxon>
        <taxon>Metazoa</taxon>
        <taxon>Ecdysozoa</taxon>
        <taxon>Nematoda</taxon>
        <taxon>Chromadorea</taxon>
        <taxon>Rhabditida</taxon>
        <taxon>Rhabditina</taxon>
        <taxon>Diplogasteromorpha</taxon>
        <taxon>Diplogasteroidea</taxon>
        <taxon>Neodiplogasteridae</taxon>
        <taxon>Pristionchus</taxon>
    </lineage>
</organism>
<reference evidence="1" key="1">
    <citation type="submission" date="2023-10" db="EMBL/GenBank/DDBJ databases">
        <title>Genome assembly of Pristionchus species.</title>
        <authorList>
            <person name="Yoshida K."/>
            <person name="Sommer R.J."/>
        </authorList>
    </citation>
    <scope>NUCLEOTIDE SEQUENCE</scope>
    <source>
        <strain evidence="1">RS5133</strain>
    </source>
</reference>
<accession>A0AAV5WN34</accession>
<gene>
    <name evidence="1" type="ORF">PFISCL1PPCAC_24709</name>
</gene>
<dbReference type="Proteomes" id="UP001432322">
    <property type="component" value="Unassembled WGS sequence"/>
</dbReference>
<sequence>MRDVADPQETMVRVIINSQYCSFPDKSDTQRAIVHAKIVDKRSDLLPNQSPNIHINKRVKVVALAEIVFIRAVRESLIA</sequence>
<evidence type="ECO:0000313" key="1">
    <source>
        <dbReference type="EMBL" id="GMT33412.1"/>
    </source>
</evidence>
<name>A0AAV5WN34_9BILA</name>
<protein>
    <submittedName>
        <fullName evidence="1">Uncharacterized protein</fullName>
    </submittedName>
</protein>
<comment type="caution">
    <text evidence="1">The sequence shown here is derived from an EMBL/GenBank/DDBJ whole genome shotgun (WGS) entry which is preliminary data.</text>
</comment>
<proteinExistence type="predicted"/>
<dbReference type="AlphaFoldDB" id="A0AAV5WN34"/>
<dbReference type="EMBL" id="BTSY01000006">
    <property type="protein sequence ID" value="GMT33412.1"/>
    <property type="molecule type" value="Genomic_DNA"/>
</dbReference>